<feature type="compositionally biased region" description="Polar residues" evidence="4">
    <location>
        <begin position="1046"/>
        <end position="1056"/>
    </location>
</feature>
<feature type="domain" description="DUF11" evidence="5">
    <location>
        <begin position="1226"/>
        <end position="1313"/>
    </location>
</feature>
<dbReference type="NCBIfam" id="TIGR01451">
    <property type="entry name" value="B_ant_repeat"/>
    <property type="match status" value="1"/>
</dbReference>
<feature type="compositionally biased region" description="Acidic residues" evidence="4">
    <location>
        <begin position="1059"/>
        <end position="1068"/>
    </location>
</feature>
<sequence>MESWLKPSASTAGGGTSVQFAKDGTIANFAVSDPNDYWDTTQSPRYVIPQYWNGIASANTIEPGVTSTLYPSTGLNSNYTEDDGVTQGTGPVPRTDLTVSEIGSVWGTAYHKIQKHFYFTTFLKRNVGMADGVGYIYNADYSGATPSLTGKFDLQGVIPTNGGSAIDLGTVTRTGSDDFTLALTKTDPSWDLDAFGKVGTMSYGDADIQPNTDYLWTVNLFQKALIRVDVSGNPSSTPSNINQYILSSLPGYPTSSTGILRPWGLKFAYGKGYLGIIDDASISLQQSDLKAIVLEFDPNNITAGFTQKLNFDPNIKRYIADNPIEFYPWIDTYAEPPVEVRRRNKIMTQPILSDMEFDEHGNMYLSFFDRWGHQMGYYNYLPISGDTTRAMPRVFGENLKACKASTGWEIEGAGSCHIGTDEFIQDISGDSESESSQGAIALLKGKNQLLQVSIDPHPQLDIALLGAAYWNTQGTITYDLNNGQINNWYSFYRNSDTELYGKANGLGDVELITPPAPIEIGNRVWLDADNDGIQDAGENGIPNVQVQLLSGATVVATATTAADGTYYFTNATGTNTASKIYGLTQLQPNTAYTVKFPTTMTVSGTTYNLTTATAGGNTQIDSNAPATGEVTVAAADIPSAGANNHSFDVGYSTTPTCSINAPTVTAECNNNGTPSDVSDDKFTYKITATGSNVGATYSITGGDTYANRSYGTEHTSTNSFPISGGNLALTLTDDTTASCKLDNVAVTVPATCSSSILCAKPFDPFVAAANQYLEVNTATPILASTVDDASILGGERDMKMEKLQASDPYSGTFYVGDDGAGNGIIDITNGPGDFSKGTVVWDGNDNDANTLNPNGLGGVDLSSGDAFKMLVTGVDIERFKITLRVYSGAANVSESVFAYDNTQPGTSSNIPVTFSLAPVAGSGADLTKVGAVELIFEPIDLDSTANGIDLTLGSFTAPCPQTASTTHSIGNRVWIDTNNNGLADVGESAVPANVKLDLKNAGGTVSSTQTDANGRYLFHGLAQGSYKVCLSADNFTGGGVLVGYTASTGKTPTPNAETDPTDGDDNGSDDTAVGICSELVTLGTDEPTGETSATGNDGNDGQGTPDTNSNLTVDFGVIPPVLCNINAPTVTSACNNNGTPSNASDDKFTYKITATGSNVGATYSITGGDTYANRSYGTEHTSTNSFPISGGNLALTLTDDTTASCTLSNITVTAPATCSSSQPVADLSLKKTVDKNVVQKGDTLVYTITVTNAGPDAATGVEVKDKLPTALSYVSDDGQAVYGSDVYDDVTGIWQVGSLAKDESKSLKITAKVN</sequence>
<feature type="domain" description="SD-repeat containing protein B" evidence="6">
    <location>
        <begin position="968"/>
        <end position="1033"/>
    </location>
</feature>
<name>A0A1Y1QD98_9GAMM</name>
<dbReference type="SUPFAM" id="SSF117074">
    <property type="entry name" value="Hypothetical protein PA1324"/>
    <property type="match status" value="2"/>
</dbReference>
<dbReference type="InterPro" id="IPR051417">
    <property type="entry name" value="SDr/BOS_complex"/>
</dbReference>
<comment type="subcellular location">
    <subcellularLocation>
        <location evidence="1">Secreted</location>
    </subcellularLocation>
</comment>
<dbReference type="PANTHER" id="PTHR23303:SF15">
    <property type="entry name" value="COLOSSIN-A"/>
    <property type="match status" value="1"/>
</dbReference>
<feature type="compositionally biased region" description="Polar residues" evidence="4">
    <location>
        <begin position="1089"/>
        <end position="1111"/>
    </location>
</feature>
<evidence type="ECO:0000259" key="5">
    <source>
        <dbReference type="Pfam" id="PF01345"/>
    </source>
</evidence>
<dbReference type="Pfam" id="PF17210">
    <property type="entry name" value="SdrD_B"/>
    <property type="match status" value="2"/>
</dbReference>
<dbReference type="InterPro" id="IPR001434">
    <property type="entry name" value="OmcB-like_DUF11"/>
</dbReference>
<evidence type="ECO:0008006" key="9">
    <source>
        <dbReference type="Google" id="ProtNLM"/>
    </source>
</evidence>
<dbReference type="InterPro" id="IPR013783">
    <property type="entry name" value="Ig-like_fold"/>
</dbReference>
<reference evidence="7 8" key="1">
    <citation type="submission" date="2017-01" db="EMBL/GenBank/DDBJ databases">
        <title>Novel large sulfur bacteria in the metagenomes of groundwater-fed chemosynthetic microbial mats in the Lake Huron basin.</title>
        <authorList>
            <person name="Sharrar A.M."/>
            <person name="Flood B.E."/>
            <person name="Bailey J.V."/>
            <person name="Jones D.S."/>
            <person name="Biddanda B."/>
            <person name="Ruberg S.A."/>
            <person name="Marcus D.N."/>
            <person name="Dick G.J."/>
        </authorList>
    </citation>
    <scope>NUCLEOTIDE SEQUENCE [LARGE SCALE GENOMIC DNA]</scope>
    <source>
        <strain evidence="7">A8</strain>
    </source>
</reference>
<evidence type="ECO:0000256" key="4">
    <source>
        <dbReference type="SAM" id="MobiDB-lite"/>
    </source>
</evidence>
<dbReference type="Proteomes" id="UP000192491">
    <property type="component" value="Unassembled WGS sequence"/>
</dbReference>
<protein>
    <recommendedName>
        <fullName evidence="9">DUF11 domain-containing protein</fullName>
    </recommendedName>
</protein>
<feature type="region of interest" description="Disordered" evidence="4">
    <location>
        <begin position="1046"/>
        <end position="1069"/>
    </location>
</feature>
<evidence type="ECO:0000313" key="7">
    <source>
        <dbReference type="EMBL" id="OQX02854.1"/>
    </source>
</evidence>
<comment type="caution">
    <text evidence="7">The sequence shown here is derived from an EMBL/GenBank/DDBJ whole genome shotgun (WGS) entry which is preliminary data.</text>
</comment>
<proteinExistence type="predicted"/>
<evidence type="ECO:0000256" key="1">
    <source>
        <dbReference type="ARBA" id="ARBA00004613"/>
    </source>
</evidence>
<accession>A0A1Y1QD98</accession>
<keyword evidence="2" id="KW-0964">Secreted</keyword>
<evidence type="ECO:0000256" key="3">
    <source>
        <dbReference type="ARBA" id="ARBA00022729"/>
    </source>
</evidence>
<keyword evidence="3" id="KW-0732">Signal</keyword>
<feature type="region of interest" description="Disordered" evidence="4">
    <location>
        <begin position="1081"/>
        <end position="1111"/>
    </location>
</feature>
<dbReference type="Pfam" id="PF01345">
    <property type="entry name" value="DUF11"/>
    <property type="match status" value="1"/>
</dbReference>
<evidence type="ECO:0000259" key="6">
    <source>
        <dbReference type="Pfam" id="PF17210"/>
    </source>
</evidence>
<feature type="domain" description="SD-repeat containing protein B" evidence="6">
    <location>
        <begin position="519"/>
        <end position="651"/>
    </location>
</feature>
<dbReference type="PANTHER" id="PTHR23303">
    <property type="entry name" value="CARBOXYPEPTIDASE REGULATORY REGION-CONTAINING"/>
    <property type="match status" value="1"/>
</dbReference>
<gene>
    <name evidence="7" type="ORF">BWK73_41305</name>
</gene>
<organism evidence="7 8">
    <name type="scientific">Thiothrix lacustris</name>
    <dbReference type="NCBI Taxonomy" id="525917"/>
    <lineage>
        <taxon>Bacteria</taxon>
        <taxon>Pseudomonadati</taxon>
        <taxon>Pseudomonadota</taxon>
        <taxon>Gammaproteobacteria</taxon>
        <taxon>Thiotrichales</taxon>
        <taxon>Thiotrichaceae</taxon>
        <taxon>Thiothrix</taxon>
    </lineage>
</organism>
<evidence type="ECO:0000256" key="2">
    <source>
        <dbReference type="ARBA" id="ARBA00022525"/>
    </source>
</evidence>
<dbReference type="Gene3D" id="2.60.40.740">
    <property type="match status" value="1"/>
</dbReference>
<dbReference type="InterPro" id="IPR047589">
    <property type="entry name" value="DUF11_rpt"/>
</dbReference>
<evidence type="ECO:0000313" key="8">
    <source>
        <dbReference type="Proteomes" id="UP000192491"/>
    </source>
</evidence>
<dbReference type="Gene3D" id="2.60.40.10">
    <property type="entry name" value="Immunoglobulins"/>
    <property type="match status" value="2"/>
</dbReference>
<dbReference type="InterPro" id="IPR033764">
    <property type="entry name" value="Sdr_B"/>
</dbReference>
<dbReference type="GO" id="GO:0005576">
    <property type="term" value="C:extracellular region"/>
    <property type="evidence" value="ECO:0007669"/>
    <property type="project" value="UniProtKB-SubCell"/>
</dbReference>
<dbReference type="EMBL" id="MTEJ01000451">
    <property type="protein sequence ID" value="OQX02854.1"/>
    <property type="molecule type" value="Genomic_DNA"/>
</dbReference>